<organism evidence="3 4">
    <name type="scientific">Cavenderia fasciculata</name>
    <name type="common">Slime mold</name>
    <name type="synonym">Dictyostelium fasciculatum</name>
    <dbReference type="NCBI Taxonomy" id="261658"/>
    <lineage>
        <taxon>Eukaryota</taxon>
        <taxon>Amoebozoa</taxon>
        <taxon>Evosea</taxon>
        <taxon>Eumycetozoa</taxon>
        <taxon>Dictyostelia</taxon>
        <taxon>Acytosteliales</taxon>
        <taxon>Cavenderiaceae</taxon>
        <taxon>Cavenderia</taxon>
    </lineage>
</organism>
<name>F4PTY0_CACFS</name>
<feature type="transmembrane region" description="Helical" evidence="2">
    <location>
        <begin position="181"/>
        <end position="199"/>
    </location>
</feature>
<keyword evidence="4" id="KW-1185">Reference proteome</keyword>
<dbReference type="OrthoDB" id="18552at2759"/>
<dbReference type="KEGG" id="dfa:DFA_01634"/>
<proteinExistence type="predicted"/>
<keyword evidence="2" id="KW-1133">Transmembrane helix</keyword>
<evidence type="ECO:0000313" key="3">
    <source>
        <dbReference type="EMBL" id="EGG21748.1"/>
    </source>
</evidence>
<feature type="transmembrane region" description="Helical" evidence="2">
    <location>
        <begin position="142"/>
        <end position="161"/>
    </location>
</feature>
<evidence type="ECO:0000256" key="1">
    <source>
        <dbReference type="SAM" id="MobiDB-lite"/>
    </source>
</evidence>
<protein>
    <recommendedName>
        <fullName evidence="5">THH1/TOM1/TOM3 domain-containing protein</fullName>
    </recommendedName>
</protein>
<accession>F4PTY0</accession>
<keyword evidence="2" id="KW-0472">Membrane</keyword>
<feature type="transmembrane region" description="Helical" evidence="2">
    <location>
        <begin position="85"/>
        <end position="113"/>
    </location>
</feature>
<sequence length="242" mass="27293">MSLPTTSSSLSSSSSTELQEISPSNFEIIGLIYFGEFVSHPFRQKVEIQQNSKTCILYHLYSCIVQETTRYLYQTELFLNVDRDFAIMVFGIGLIVISVFSFALSIAFIVYWVKLHRMVRSIKLASSIQSNPNSVSPFLRRVGIMAIIFILCLDIKIVHYFVNIDSPFQSSIWDLYALNYLPEAIAVTVALVFFASSYVRNDSSSNTSSNTSSNSTAVNSSSMSETERANHKRREEKIALLN</sequence>
<gene>
    <name evidence="3" type="ORF">DFA_01634</name>
</gene>
<feature type="region of interest" description="Disordered" evidence="1">
    <location>
        <begin position="201"/>
        <end position="242"/>
    </location>
</feature>
<keyword evidence="2" id="KW-0812">Transmembrane</keyword>
<dbReference type="GeneID" id="14873336"/>
<evidence type="ECO:0008006" key="5">
    <source>
        <dbReference type="Google" id="ProtNLM"/>
    </source>
</evidence>
<feature type="compositionally biased region" description="Basic and acidic residues" evidence="1">
    <location>
        <begin position="225"/>
        <end position="242"/>
    </location>
</feature>
<dbReference type="Proteomes" id="UP000007797">
    <property type="component" value="Unassembled WGS sequence"/>
</dbReference>
<evidence type="ECO:0000313" key="4">
    <source>
        <dbReference type="Proteomes" id="UP000007797"/>
    </source>
</evidence>
<reference evidence="4" key="1">
    <citation type="journal article" date="2011" name="Genome Res.">
        <title>Phylogeny-wide analysis of social amoeba genomes highlights ancient origins for complex intercellular communication.</title>
        <authorList>
            <person name="Heidel A.J."/>
            <person name="Lawal H.M."/>
            <person name="Felder M."/>
            <person name="Schilde C."/>
            <person name="Helps N.R."/>
            <person name="Tunggal B."/>
            <person name="Rivero F."/>
            <person name="John U."/>
            <person name="Schleicher M."/>
            <person name="Eichinger L."/>
            <person name="Platzer M."/>
            <person name="Noegel A.A."/>
            <person name="Schaap P."/>
            <person name="Gloeckner G."/>
        </authorList>
    </citation>
    <scope>NUCLEOTIDE SEQUENCE [LARGE SCALE GENOMIC DNA]</scope>
    <source>
        <strain evidence="4">SH3</strain>
    </source>
</reference>
<evidence type="ECO:0000256" key="2">
    <source>
        <dbReference type="SAM" id="Phobius"/>
    </source>
</evidence>
<feature type="compositionally biased region" description="Low complexity" evidence="1">
    <location>
        <begin position="201"/>
        <end position="224"/>
    </location>
</feature>
<dbReference type="RefSeq" id="XP_004359598.1">
    <property type="nucleotide sequence ID" value="XM_004359541.1"/>
</dbReference>
<dbReference type="AlphaFoldDB" id="F4PTY0"/>
<dbReference type="EMBL" id="GL883010">
    <property type="protein sequence ID" value="EGG21748.1"/>
    <property type="molecule type" value="Genomic_DNA"/>
</dbReference>